<dbReference type="InterPro" id="IPR032710">
    <property type="entry name" value="NTF2-like_dom_sf"/>
</dbReference>
<dbReference type="SUPFAM" id="SSF54427">
    <property type="entry name" value="NTF2-like"/>
    <property type="match status" value="1"/>
</dbReference>
<gene>
    <name evidence="2" type="ORF">JT362_01955</name>
</gene>
<comment type="caution">
    <text evidence="2">The sequence shown here is derived from an EMBL/GenBank/DDBJ whole genome shotgun (WGS) entry which is preliminary data.</text>
</comment>
<dbReference type="Pfam" id="PF13577">
    <property type="entry name" value="SnoaL_4"/>
    <property type="match status" value="1"/>
</dbReference>
<organism evidence="2 3">
    <name type="scientific">Actinophytocola gossypii</name>
    <dbReference type="NCBI Taxonomy" id="2812003"/>
    <lineage>
        <taxon>Bacteria</taxon>
        <taxon>Bacillati</taxon>
        <taxon>Actinomycetota</taxon>
        <taxon>Actinomycetes</taxon>
        <taxon>Pseudonocardiales</taxon>
        <taxon>Pseudonocardiaceae</taxon>
    </lineage>
</organism>
<name>A0ABT2J241_9PSEU</name>
<proteinExistence type="predicted"/>
<reference evidence="2 3" key="1">
    <citation type="submission" date="2021-02" db="EMBL/GenBank/DDBJ databases">
        <title>Actinophytocola xerophila sp. nov., isolated from soil of cotton cropping field.</title>
        <authorList>
            <person name="Huang R."/>
            <person name="Chen X."/>
            <person name="Ge X."/>
            <person name="Liu W."/>
        </authorList>
    </citation>
    <scope>NUCLEOTIDE SEQUENCE [LARGE SCALE GENOMIC DNA]</scope>
    <source>
        <strain evidence="2 3">S1-96</strain>
    </source>
</reference>
<protein>
    <submittedName>
        <fullName evidence="2">Nuclear transport factor 2 family protein</fullName>
    </submittedName>
</protein>
<accession>A0ABT2J241</accession>
<dbReference type="Gene3D" id="3.10.450.50">
    <property type="match status" value="1"/>
</dbReference>
<dbReference type="InterPro" id="IPR037401">
    <property type="entry name" value="SnoaL-like"/>
</dbReference>
<dbReference type="EMBL" id="JAFFZE010000004">
    <property type="protein sequence ID" value="MCT2581883.1"/>
    <property type="molecule type" value="Genomic_DNA"/>
</dbReference>
<evidence type="ECO:0000313" key="3">
    <source>
        <dbReference type="Proteomes" id="UP001156441"/>
    </source>
</evidence>
<evidence type="ECO:0000259" key="1">
    <source>
        <dbReference type="Pfam" id="PF13577"/>
    </source>
</evidence>
<feature type="domain" description="SnoaL-like" evidence="1">
    <location>
        <begin position="6"/>
        <end position="127"/>
    </location>
</feature>
<sequence length="153" mass="17364">MDHFQAVADRVELEALRAEFTDAGMTHDYDRFASLFTRDGAWRIPHAGIEFVGRETIRAGIERAQARWEFFVQTVHPGALRIDGDTATGRVFVVEFGRLHDGASHANHALYHDRYRRSPDGWKFVERVYEVRYVDSTPLPGSPPRPAGSLVDP</sequence>
<keyword evidence="3" id="KW-1185">Reference proteome</keyword>
<evidence type="ECO:0000313" key="2">
    <source>
        <dbReference type="EMBL" id="MCT2581883.1"/>
    </source>
</evidence>
<dbReference type="Proteomes" id="UP001156441">
    <property type="component" value="Unassembled WGS sequence"/>
</dbReference>